<dbReference type="Proteomes" id="UP000033869">
    <property type="component" value="Unassembled WGS sequence"/>
</dbReference>
<dbReference type="PANTHER" id="PTHR10790:SF51">
    <property type="entry name" value="TETRATRICOPEPTIDE REPEAT PROTEIN"/>
    <property type="match status" value="1"/>
</dbReference>
<dbReference type="PANTHER" id="PTHR10790">
    <property type="entry name" value="TPR-DOMAIN CONTAINING PROTEIN"/>
    <property type="match status" value="1"/>
</dbReference>
<feature type="transmembrane region" description="Helical" evidence="1">
    <location>
        <begin position="12"/>
        <end position="31"/>
    </location>
</feature>
<dbReference type="InterPro" id="IPR018746">
    <property type="entry name" value="DUF2298"/>
</dbReference>
<feature type="transmembrane region" description="Helical" evidence="1">
    <location>
        <begin position="43"/>
        <end position="64"/>
    </location>
</feature>
<feature type="transmembrane region" description="Helical" evidence="1">
    <location>
        <begin position="184"/>
        <end position="204"/>
    </location>
</feature>
<evidence type="ECO:0000313" key="2">
    <source>
        <dbReference type="EMBL" id="KKS09284.1"/>
    </source>
</evidence>
<reference evidence="2 3" key="1">
    <citation type="journal article" date="2015" name="Nature">
        <title>rRNA introns, odd ribosomes, and small enigmatic genomes across a large radiation of phyla.</title>
        <authorList>
            <person name="Brown C.T."/>
            <person name="Hug L.A."/>
            <person name="Thomas B.C."/>
            <person name="Sharon I."/>
            <person name="Castelle C.J."/>
            <person name="Singh A."/>
            <person name="Wilkins M.J."/>
            <person name="Williams K.H."/>
            <person name="Banfield J.F."/>
        </authorList>
    </citation>
    <scope>NUCLEOTIDE SEQUENCE [LARGE SCALE GENOMIC DNA]</scope>
</reference>
<protein>
    <recommendedName>
        <fullName evidence="4">YYY membrane protein</fullName>
    </recommendedName>
</protein>
<feature type="transmembrane region" description="Helical" evidence="1">
    <location>
        <begin position="102"/>
        <end position="122"/>
    </location>
</feature>
<keyword evidence="1" id="KW-0472">Membrane</keyword>
<feature type="transmembrane region" description="Helical" evidence="1">
    <location>
        <begin position="471"/>
        <end position="491"/>
    </location>
</feature>
<evidence type="ECO:0008006" key="4">
    <source>
        <dbReference type="Google" id="ProtNLM"/>
    </source>
</evidence>
<feature type="transmembrane region" description="Helical" evidence="1">
    <location>
        <begin position="328"/>
        <end position="344"/>
    </location>
</feature>
<dbReference type="AlphaFoldDB" id="A0A0G0W8H1"/>
<dbReference type="NCBIfam" id="TIGR03662">
    <property type="entry name" value="Chlor_Arch_YYY"/>
    <property type="match status" value="1"/>
</dbReference>
<dbReference type="PATRIC" id="fig|1618344.3.peg.394"/>
<feature type="transmembrane region" description="Helical" evidence="1">
    <location>
        <begin position="282"/>
        <end position="300"/>
    </location>
</feature>
<accession>A0A0G0W8H1</accession>
<feature type="transmembrane region" description="Helical" evidence="1">
    <location>
        <begin position="210"/>
        <end position="233"/>
    </location>
</feature>
<gene>
    <name evidence="2" type="ORF">UU65_C0002G0062</name>
</gene>
<organism evidence="2 3">
    <name type="scientific">candidate division CPR2 bacterium GW2011_GWC1_41_48</name>
    <dbReference type="NCBI Taxonomy" id="1618344"/>
    <lineage>
        <taxon>Bacteria</taxon>
        <taxon>Bacteria division CPR2</taxon>
    </lineage>
</organism>
<sequence length="709" mass="82057">MNLYNYPMFEVISWYLAIFLIGALAAPLGYFLFGRLKDYGYPFYRIIGLGFITYIAWILGSLRILPFSNLSILVSIFFLALSSFLIVHFKKIHVTKDFFRKALLYEIMFIVFCFLFIAYKLYHSEIKDIEKFMDFAFLNALLRTSYFPPQDPWFAGEPINYYYFGHLGAAVLTKLTLIKSGVTFNLMVATNYVFYVTGIFSLAYNLTKKYFWSFLAIVIAAFMGNISFIIGVLSKAEFKATNIIKVLFQEQTSVWWAEATRIIPGTINEFPLYSFLLGDLHAHYLDLPFVLTAILALFLILKEETDLIFKVFLGILFSILFITNSWDYLIYAVFLILVLLYRNGFKKEGILESLKFGSIVGGVSLIGLLPFYLNFAPGSQGIKIVTAPRTEIEHFLILFSLQMFVVAIFLGLRFYKKVKGKKDFILPFLIILGVGAFIFKSAQILPFLFILSFLLSILILEDKKINEEAKFNYVLIGMSFFIILFCEVFYLKDIYGIDFQRANTIFKLYYELWIYLSLSVVWVAYYLWEKKEKINYVFFPVAFILLLASIYYLPNSVKVSADGFQKKLGLDGTKYIENKYPYDYMAIEWLNKSVKGSKIIAEKPGNSYTDDSRISSYTGLATPLGWLGHEWGWHGSADGLVPRRDDVAKLYQTNDEKEAWEIIDRYKIDYIYMGELERKDLAINPNSPINKLGETVYKNKKVEIIKVKR</sequence>
<dbReference type="EMBL" id="LCBL01000002">
    <property type="protein sequence ID" value="KKS09284.1"/>
    <property type="molecule type" value="Genomic_DNA"/>
</dbReference>
<name>A0A0G0W8H1_UNCC2</name>
<evidence type="ECO:0000313" key="3">
    <source>
        <dbReference type="Proteomes" id="UP000033869"/>
    </source>
</evidence>
<feature type="transmembrane region" description="Helical" evidence="1">
    <location>
        <begin position="356"/>
        <end position="375"/>
    </location>
</feature>
<feature type="transmembrane region" description="Helical" evidence="1">
    <location>
        <begin position="534"/>
        <end position="553"/>
    </location>
</feature>
<dbReference type="Pfam" id="PF10060">
    <property type="entry name" value="DUF2298"/>
    <property type="match status" value="1"/>
</dbReference>
<proteinExistence type="predicted"/>
<feature type="transmembrane region" description="Helical" evidence="1">
    <location>
        <begin position="70"/>
        <end position="90"/>
    </location>
</feature>
<feature type="transmembrane region" description="Helical" evidence="1">
    <location>
        <begin position="512"/>
        <end position="528"/>
    </location>
</feature>
<keyword evidence="1" id="KW-0812">Transmembrane</keyword>
<keyword evidence="1" id="KW-1133">Transmembrane helix</keyword>
<evidence type="ECO:0000256" key="1">
    <source>
        <dbReference type="SAM" id="Phobius"/>
    </source>
</evidence>
<feature type="transmembrane region" description="Helical" evidence="1">
    <location>
        <begin position="395"/>
        <end position="414"/>
    </location>
</feature>
<feature type="transmembrane region" description="Helical" evidence="1">
    <location>
        <begin position="426"/>
        <end position="459"/>
    </location>
</feature>
<comment type="caution">
    <text evidence="2">The sequence shown here is derived from an EMBL/GenBank/DDBJ whole genome shotgun (WGS) entry which is preliminary data.</text>
</comment>